<organism evidence="1 2">
    <name type="scientific">Nocardia nova</name>
    <dbReference type="NCBI Taxonomy" id="37330"/>
    <lineage>
        <taxon>Bacteria</taxon>
        <taxon>Bacillati</taxon>
        <taxon>Actinomycetota</taxon>
        <taxon>Actinomycetes</taxon>
        <taxon>Mycobacteriales</taxon>
        <taxon>Nocardiaceae</taxon>
        <taxon>Nocardia</taxon>
    </lineage>
</organism>
<protein>
    <recommendedName>
        <fullName evidence="3">Linalool dehydratase/isomerase domain-containing protein</fullName>
    </recommendedName>
</protein>
<proteinExistence type="predicted"/>
<evidence type="ECO:0000313" key="2">
    <source>
        <dbReference type="Proteomes" id="UP000239874"/>
    </source>
</evidence>
<evidence type="ECO:0008006" key="3">
    <source>
        <dbReference type="Google" id="ProtNLM"/>
    </source>
</evidence>
<comment type="caution">
    <text evidence="1">The sequence shown here is derived from an EMBL/GenBank/DDBJ whole genome shotgun (WGS) entry which is preliminary data.</text>
</comment>
<accession>A0A2S6AIV9</accession>
<dbReference type="EMBL" id="PSZC01000024">
    <property type="protein sequence ID" value="PPJ35152.1"/>
    <property type="molecule type" value="Genomic_DNA"/>
</dbReference>
<reference evidence="1 2" key="1">
    <citation type="submission" date="2018-02" db="EMBL/GenBank/DDBJ databases">
        <title>8 Nocardia nova and 1 Nocardia cyriacigeorgica strain used for evolution to TMP-SMX.</title>
        <authorList>
            <person name="Mehta H."/>
            <person name="Weng J."/>
            <person name="Shamoo Y."/>
        </authorList>
    </citation>
    <scope>NUCLEOTIDE SEQUENCE [LARGE SCALE GENOMIC DNA]</scope>
    <source>
        <strain evidence="1 2">MDA3139</strain>
    </source>
</reference>
<evidence type="ECO:0000313" key="1">
    <source>
        <dbReference type="EMBL" id="PPJ35152.1"/>
    </source>
</evidence>
<name>A0A2S6AIV9_9NOCA</name>
<dbReference type="AlphaFoldDB" id="A0A2S6AIV9"/>
<dbReference type="Proteomes" id="UP000239874">
    <property type="component" value="Unassembled WGS sequence"/>
</dbReference>
<sequence length="396" mass="42023">MELPSGTAESDRPGVASIRCRRSIAIVAGLVVAASVVCLLPRWWCGREADAWFRGDSVRVHGLAEELVAFEAEDDRQRAAGFGALDGMWGLLAHQMTALGLAQVVLAHPEWRGRYAPIATRAATKSLLPQMRSIFTDAWHGEDCLAHLDSAHGHAYLSYPALALGMARLVDPAFPPDLAEQLDAIVASFERRLLAAPTALIDTYPGEAYPTDVAAVAAAIAVHGRATGADHTAVLEHWAQQVRAVQIDRGTGLVIQRMGADGRAHDAPRASGTGLAAYFAGFADRALAAQLANVLFHQERNVLGFSAVHEYGHGHSGPGDMDSGPVILGISVSATGFALAPARAFGHRDIFTRLFRTTDLLGLPVRSGDRLRFATGGVIGNALLLAFLTSGPELAR</sequence>
<gene>
    <name evidence="1" type="ORF">C5E45_27275</name>
</gene>